<keyword evidence="3" id="KW-1185">Reference proteome</keyword>
<dbReference type="GeneID" id="87809891"/>
<accession>A0AAF0YC14</accession>
<sequence>MTTSSAASTSNPVQRVHSALFPTAAPTTLHALPSLAAELGVKALYVKDESARYGLPAFKILGASYALASVLGRRWGVEPWDVAALRERAAKDQVTVFAATDGNHGRATAHTARLLGLPAHIYVPRTVEPWSVKAIESEGCPVTQVDADYDGAVRAAADAAEAAHGLLIQDMSWEDYVDIPELITQGYMTILSEADAQLPPGVQATAVIVPVGVGSLAHAVVQWYHGGVSGPALSTSPNVRILSAEPEAAPCLHTSLANGAPTPVETSFTIMPGLNCGTVNPEAWPDLQRVIRPADALVVTDDEARAEVAALGGLGVPAGPCGAASLAAARKASLGKEDVLVLICTEGVAGSA</sequence>
<dbReference type="InterPro" id="IPR036052">
    <property type="entry name" value="TrpB-like_PALP_sf"/>
</dbReference>
<dbReference type="PANTHER" id="PTHR42937:SF1">
    <property type="entry name" value="DIAMINOPROPIONATE AMMONIA-LYASE"/>
    <property type="match status" value="1"/>
</dbReference>
<name>A0AAF0YC14_9TREE</name>
<dbReference type="PANTHER" id="PTHR42937">
    <property type="match status" value="1"/>
</dbReference>
<organism evidence="2 3">
    <name type="scientific">Vanrija pseudolonga</name>
    <dbReference type="NCBI Taxonomy" id="143232"/>
    <lineage>
        <taxon>Eukaryota</taxon>
        <taxon>Fungi</taxon>
        <taxon>Dikarya</taxon>
        <taxon>Basidiomycota</taxon>
        <taxon>Agaricomycotina</taxon>
        <taxon>Tremellomycetes</taxon>
        <taxon>Trichosporonales</taxon>
        <taxon>Trichosporonaceae</taxon>
        <taxon>Vanrija</taxon>
    </lineage>
</organism>
<dbReference type="Gene3D" id="3.40.50.1100">
    <property type="match status" value="2"/>
</dbReference>
<protein>
    <submittedName>
        <fullName evidence="2">Diaminopropionate ammonia-lyase</fullName>
    </submittedName>
</protein>
<dbReference type="AlphaFoldDB" id="A0AAF0YC14"/>
<dbReference type="RefSeq" id="XP_062629218.1">
    <property type="nucleotide sequence ID" value="XM_062773234.1"/>
</dbReference>
<evidence type="ECO:0000313" key="3">
    <source>
        <dbReference type="Proteomes" id="UP000827549"/>
    </source>
</evidence>
<evidence type="ECO:0000313" key="2">
    <source>
        <dbReference type="EMBL" id="WOO83192.1"/>
    </source>
</evidence>
<gene>
    <name evidence="2" type="primary">ygeX</name>
    <name evidence="2" type="ORF">LOC62_05G006715</name>
</gene>
<proteinExistence type="predicted"/>
<dbReference type="EMBL" id="CP086718">
    <property type="protein sequence ID" value="WOO83192.1"/>
    <property type="molecule type" value="Genomic_DNA"/>
</dbReference>
<evidence type="ECO:0000259" key="1">
    <source>
        <dbReference type="Pfam" id="PF00291"/>
    </source>
</evidence>
<feature type="domain" description="Tryptophan synthase beta chain-like PALP" evidence="1">
    <location>
        <begin position="23"/>
        <end position="344"/>
    </location>
</feature>
<dbReference type="SUPFAM" id="SSF53686">
    <property type="entry name" value="Tryptophan synthase beta subunit-like PLP-dependent enzymes"/>
    <property type="match status" value="1"/>
</dbReference>
<reference evidence="2" key="1">
    <citation type="submission" date="2023-10" db="EMBL/GenBank/DDBJ databases">
        <authorList>
            <person name="Noh H."/>
        </authorList>
    </citation>
    <scope>NUCLEOTIDE SEQUENCE</scope>
    <source>
        <strain evidence="2">DUCC4014</strain>
    </source>
</reference>
<dbReference type="Pfam" id="PF00291">
    <property type="entry name" value="PALP"/>
    <property type="match status" value="1"/>
</dbReference>
<dbReference type="Proteomes" id="UP000827549">
    <property type="component" value="Chromosome 5"/>
</dbReference>
<dbReference type="InterPro" id="IPR001926">
    <property type="entry name" value="TrpB-like_PALP"/>
</dbReference>